<evidence type="ECO:0000313" key="1">
    <source>
        <dbReference type="EMBL" id="CAG8641942.1"/>
    </source>
</evidence>
<reference evidence="1" key="1">
    <citation type="submission" date="2021-06" db="EMBL/GenBank/DDBJ databases">
        <authorList>
            <person name="Kallberg Y."/>
            <person name="Tangrot J."/>
            <person name="Rosling A."/>
        </authorList>
    </citation>
    <scope>NUCLEOTIDE SEQUENCE</scope>
    <source>
        <strain evidence="1">CL356</strain>
    </source>
</reference>
<comment type="caution">
    <text evidence="1">The sequence shown here is derived from an EMBL/GenBank/DDBJ whole genome shotgun (WGS) entry which is preliminary data.</text>
</comment>
<keyword evidence="2" id="KW-1185">Reference proteome</keyword>
<sequence>MSTRSSGWCGRGCSLALTLAGSHSYGLFPCTLASRIIMPPSPTSTPPTTASLRAWWKQFTIVQKLKAKAPSSSSPGEFTTSLTDPPTLLRSFDQTTHSLMPLSSFPFRGVFGVPLRESLRYASVQISTANQNGYDNPSLRDHTF</sequence>
<protein>
    <submittedName>
        <fullName evidence="1">10418_t:CDS:1</fullName>
    </submittedName>
</protein>
<dbReference type="EMBL" id="CAJVPT010019539">
    <property type="protein sequence ID" value="CAG8641942.1"/>
    <property type="molecule type" value="Genomic_DNA"/>
</dbReference>
<dbReference type="Proteomes" id="UP000789525">
    <property type="component" value="Unassembled WGS sequence"/>
</dbReference>
<proteinExistence type="predicted"/>
<accession>A0ACA9NEQ6</accession>
<name>A0ACA9NEQ6_9GLOM</name>
<gene>
    <name evidence="1" type="ORF">ACOLOM_LOCUS7968</name>
</gene>
<evidence type="ECO:0000313" key="2">
    <source>
        <dbReference type="Proteomes" id="UP000789525"/>
    </source>
</evidence>
<organism evidence="1 2">
    <name type="scientific">Acaulospora colombiana</name>
    <dbReference type="NCBI Taxonomy" id="27376"/>
    <lineage>
        <taxon>Eukaryota</taxon>
        <taxon>Fungi</taxon>
        <taxon>Fungi incertae sedis</taxon>
        <taxon>Mucoromycota</taxon>
        <taxon>Glomeromycotina</taxon>
        <taxon>Glomeromycetes</taxon>
        <taxon>Diversisporales</taxon>
        <taxon>Acaulosporaceae</taxon>
        <taxon>Acaulospora</taxon>
    </lineage>
</organism>